<accession>A0ABY7WS93</accession>
<gene>
    <name evidence="1" type="ORF">PQ472_07815</name>
</gene>
<evidence type="ECO:0000313" key="1">
    <source>
        <dbReference type="EMBL" id="WDF81831.1"/>
    </source>
</evidence>
<protein>
    <submittedName>
        <fullName evidence="1">Uncharacterized protein</fullName>
    </submittedName>
</protein>
<dbReference type="EMBL" id="CP117884">
    <property type="protein sequence ID" value="WDF81831.1"/>
    <property type="molecule type" value="Genomic_DNA"/>
</dbReference>
<name>A0ABY7WS93_9LACO</name>
<evidence type="ECO:0000313" key="2">
    <source>
        <dbReference type="Proteomes" id="UP001220377"/>
    </source>
</evidence>
<dbReference type="RefSeq" id="WP_274258855.1">
    <property type="nucleotide sequence ID" value="NZ_CP117884.1"/>
</dbReference>
<proteinExistence type="predicted"/>
<keyword evidence="2" id="KW-1185">Reference proteome</keyword>
<organism evidence="1 2">
    <name type="scientific">Lacticaseibacillus pabuli</name>
    <dbReference type="NCBI Taxonomy" id="3025672"/>
    <lineage>
        <taxon>Bacteria</taxon>
        <taxon>Bacillati</taxon>
        <taxon>Bacillota</taxon>
        <taxon>Bacilli</taxon>
        <taxon>Lactobacillales</taxon>
        <taxon>Lactobacillaceae</taxon>
        <taxon>Lacticaseibacillus</taxon>
    </lineage>
</organism>
<sequence>MKHFTFTLKKTRHESDTQYIDKVANNFSRRGLDYTKAEKVVRETMRHNGYNDNNGISTSIDSSGFGTFTITFDIYSD</sequence>
<dbReference type="Proteomes" id="UP001220377">
    <property type="component" value="Chromosome"/>
</dbReference>
<reference evidence="1 2" key="1">
    <citation type="submission" date="2023-02" db="EMBL/GenBank/DDBJ databases">
        <title>Genome sequence of Lacticaseibacillus sp. KACC 23028.</title>
        <authorList>
            <person name="Kim S."/>
            <person name="Heo J."/>
            <person name="Kwon S.-W."/>
        </authorList>
    </citation>
    <scope>NUCLEOTIDE SEQUENCE [LARGE SCALE GENOMIC DNA]</scope>
    <source>
        <strain evidence="1 2">KACC 23028</strain>
    </source>
</reference>